<dbReference type="GO" id="GO:0004410">
    <property type="term" value="F:homocitrate synthase activity"/>
    <property type="evidence" value="ECO:0007669"/>
    <property type="project" value="UniProtKB-EC"/>
</dbReference>
<keyword evidence="7" id="KW-1185">Reference proteome</keyword>
<dbReference type="GeneID" id="24861839"/>
<keyword evidence="2 6" id="KW-0808">Transferase</keyword>
<dbReference type="Pfam" id="PF00682">
    <property type="entry name" value="HMGL-like"/>
    <property type="match status" value="1"/>
</dbReference>
<dbReference type="PANTHER" id="PTHR42880">
    <property type="entry name" value="HOMOCITRATE SYNTHASE"/>
    <property type="match status" value="1"/>
</dbReference>
<evidence type="ECO:0000256" key="1">
    <source>
        <dbReference type="ARBA" id="ARBA00006154"/>
    </source>
</evidence>
<dbReference type="AlphaFoldDB" id="A0A0E3P7B5"/>
<dbReference type="Gene3D" id="3.20.20.70">
    <property type="entry name" value="Aldolase class I"/>
    <property type="match status" value="1"/>
</dbReference>
<evidence type="ECO:0000259" key="5">
    <source>
        <dbReference type="Pfam" id="PF22617"/>
    </source>
</evidence>
<evidence type="ECO:0000256" key="3">
    <source>
        <dbReference type="ARBA" id="ARBA00048363"/>
    </source>
</evidence>
<dbReference type="EMBL" id="CP009506">
    <property type="protein sequence ID" value="AKB29660.1"/>
    <property type="molecule type" value="Genomic_DNA"/>
</dbReference>
<dbReference type="HOGENOM" id="CLU_022158_1_0_2"/>
<evidence type="ECO:0000313" key="6">
    <source>
        <dbReference type="EMBL" id="AKB29660.1"/>
    </source>
</evidence>
<comment type="similarity">
    <text evidence="1">Belongs to the alpha-IPM synthase/homocitrate synthase family.</text>
</comment>
<keyword evidence="6" id="KW-0012">Acyltransferase</keyword>
<sequence length="376" mass="41697">MKKDIKISIVDHTINEVIRLGVNNPADVRFMLSVLKKYSLDAADVSLNNLEKNMVEFEADEFSEIMRCRVRCSGHEIFRAKKLGFSKIVINTSFDPFTPIQDMLEPVLQMACSNDQEIYLSIDNALEFSIRDVETIYPLIAKYGIKRLILGDRSGKADPFTTYDKLGFLWNTIQCPVEYVGYNDYGTATANTLSALRAGVEYVATAVSGIGIPGVAAMEEVLMAARHLWKNEQVPDGYSIAADCENILYRAGIMLPGEKAIIGKNVFAHESGIHVDGVLKNPDLYEAIKPEEVGLRRLLVIGKHSGTASLAQKLRQLGLSLSPEKAAVLLEKVRNTAILQKKPLTDLQLKTLYDLQMESVKDPNIHLSGKGEMSCD</sequence>
<dbReference type="InterPro" id="IPR013785">
    <property type="entry name" value="Aldolase_TIM"/>
</dbReference>
<dbReference type="Pfam" id="PF22617">
    <property type="entry name" value="HCS_D2"/>
    <property type="match status" value="1"/>
</dbReference>
<evidence type="ECO:0000313" key="7">
    <source>
        <dbReference type="Proteomes" id="UP000033111"/>
    </source>
</evidence>
<feature type="domain" description="Pyruvate carboxyltransferase" evidence="4">
    <location>
        <begin position="100"/>
        <end position="229"/>
    </location>
</feature>
<comment type="catalytic activity">
    <reaction evidence="3">
        <text>acetyl-CoA + 2-oxoglutarate + H2O = (2R)-homocitrate + CoA + H(+)</text>
        <dbReference type="Rhea" id="RHEA:12929"/>
        <dbReference type="ChEBI" id="CHEBI:15377"/>
        <dbReference type="ChEBI" id="CHEBI:15378"/>
        <dbReference type="ChEBI" id="CHEBI:16810"/>
        <dbReference type="ChEBI" id="CHEBI:57287"/>
        <dbReference type="ChEBI" id="CHEBI:57288"/>
        <dbReference type="ChEBI" id="CHEBI:58884"/>
        <dbReference type="EC" id="2.3.3.14"/>
    </reaction>
    <physiologicalReaction direction="left-to-right" evidence="3">
        <dbReference type="Rhea" id="RHEA:12930"/>
    </physiologicalReaction>
</comment>
<dbReference type="RefSeq" id="WP_048173483.1">
    <property type="nucleotide sequence ID" value="NZ_CP009506.1"/>
</dbReference>
<protein>
    <submittedName>
        <fullName evidence="6">Homocitrate synthase 1</fullName>
        <ecNumber evidence="6">2.3.3.14</ecNumber>
    </submittedName>
</protein>
<evidence type="ECO:0000259" key="4">
    <source>
        <dbReference type="Pfam" id="PF00682"/>
    </source>
</evidence>
<organism evidence="6 7">
    <name type="scientific">Methanosarcina siciliae T4/M</name>
    <dbReference type="NCBI Taxonomy" id="1434120"/>
    <lineage>
        <taxon>Archaea</taxon>
        <taxon>Methanobacteriati</taxon>
        <taxon>Methanobacteriota</taxon>
        <taxon>Stenosarchaea group</taxon>
        <taxon>Methanomicrobia</taxon>
        <taxon>Methanosarcinales</taxon>
        <taxon>Methanosarcinaceae</taxon>
        <taxon>Methanosarcina</taxon>
    </lineage>
</organism>
<dbReference type="EC" id="2.3.3.14" evidence="6"/>
<feature type="domain" description="2-isopropylmalate synthase/homocitrate synthase post-catalytic" evidence="5">
    <location>
        <begin position="261"/>
        <end position="337"/>
    </location>
</feature>
<dbReference type="InterPro" id="IPR000891">
    <property type="entry name" value="PYR_CT"/>
</dbReference>
<dbReference type="PATRIC" id="fig|1434120.4.peg.3827"/>
<name>A0A0E3P7B5_9EURY</name>
<dbReference type="Gene3D" id="1.10.238.260">
    <property type="match status" value="1"/>
</dbReference>
<gene>
    <name evidence="6" type="ORF">MSSIT_2941</name>
</gene>
<proteinExistence type="inferred from homology"/>
<dbReference type="Proteomes" id="UP000033111">
    <property type="component" value="Chromosome"/>
</dbReference>
<dbReference type="PANTHER" id="PTHR42880:SF1">
    <property type="entry name" value="ISOPROPYLMALATE_HOMOCITRATE_CITRAMALATE SYNTHASE FAMILY PROTEIN"/>
    <property type="match status" value="1"/>
</dbReference>
<dbReference type="SUPFAM" id="SSF51569">
    <property type="entry name" value="Aldolase"/>
    <property type="match status" value="1"/>
</dbReference>
<dbReference type="OrthoDB" id="134120at2157"/>
<reference evidence="6 7" key="1">
    <citation type="submission" date="2014-07" db="EMBL/GenBank/DDBJ databases">
        <title>Methanogenic archaea and the global carbon cycle.</title>
        <authorList>
            <person name="Henriksen J.R."/>
            <person name="Luke J."/>
            <person name="Reinhart S."/>
            <person name="Benedict M.N."/>
            <person name="Youngblut N.D."/>
            <person name="Metcalf M.E."/>
            <person name="Whitaker R.J."/>
            <person name="Metcalf W.W."/>
        </authorList>
    </citation>
    <scope>NUCLEOTIDE SEQUENCE [LARGE SCALE GENOMIC DNA]</scope>
    <source>
        <strain evidence="6 7">T4/M</strain>
    </source>
</reference>
<dbReference type="InterPro" id="IPR054691">
    <property type="entry name" value="LeuA/HCS_post-cat"/>
</dbReference>
<dbReference type="KEGG" id="msw:MSSIT_2941"/>
<accession>A0A0E3P7B5</accession>
<evidence type="ECO:0000256" key="2">
    <source>
        <dbReference type="ARBA" id="ARBA00022679"/>
    </source>
</evidence>